<name>A0A1G6X5X5_9PSEU</name>
<proteinExistence type="predicted"/>
<keyword evidence="4" id="KW-1185">Reference proteome</keyword>
<organism evidence="3 4">
    <name type="scientific">Actinokineospora iranica</name>
    <dbReference type="NCBI Taxonomy" id="1271860"/>
    <lineage>
        <taxon>Bacteria</taxon>
        <taxon>Bacillati</taxon>
        <taxon>Actinomycetota</taxon>
        <taxon>Actinomycetes</taxon>
        <taxon>Pseudonocardiales</taxon>
        <taxon>Pseudonocardiaceae</taxon>
        <taxon>Actinokineospora</taxon>
    </lineage>
</organism>
<dbReference type="Pfam" id="PF11796">
    <property type="entry name" value="DUF3323"/>
    <property type="match status" value="1"/>
</dbReference>
<dbReference type="InterPro" id="IPR024465">
    <property type="entry name" value="DUF2399"/>
</dbReference>
<dbReference type="NCBIfam" id="TIGR02679">
    <property type="entry name" value="TIGR02679 family protein"/>
    <property type="match status" value="1"/>
</dbReference>
<dbReference type="EMBL" id="FMZZ01000016">
    <property type="protein sequence ID" value="SDD73528.1"/>
    <property type="molecule type" value="Genomic_DNA"/>
</dbReference>
<dbReference type="Pfam" id="PF09664">
    <property type="entry name" value="DUF2399"/>
    <property type="match status" value="1"/>
</dbReference>
<evidence type="ECO:0000259" key="1">
    <source>
        <dbReference type="Pfam" id="PF09664"/>
    </source>
</evidence>
<gene>
    <name evidence="3" type="ORF">SAMN05216174_116123</name>
</gene>
<evidence type="ECO:0000259" key="2">
    <source>
        <dbReference type="Pfam" id="PF11796"/>
    </source>
</evidence>
<dbReference type="RefSeq" id="WP_091456003.1">
    <property type="nucleotide sequence ID" value="NZ_FMZZ01000016.1"/>
</dbReference>
<protein>
    <submittedName>
        <fullName evidence="3">TIGR02679 family protein</fullName>
    </submittedName>
</protein>
<dbReference type="InterPro" id="IPR024466">
    <property type="entry name" value="CHP02679_N"/>
</dbReference>
<dbReference type="STRING" id="1271860.SAMN05216174_116123"/>
<dbReference type="OrthoDB" id="8188786at2"/>
<feature type="domain" description="DUF2399" evidence="1">
    <location>
        <begin position="263"/>
        <end position="410"/>
    </location>
</feature>
<dbReference type="Proteomes" id="UP000199501">
    <property type="component" value="Unassembled WGS sequence"/>
</dbReference>
<sequence length="414" mass="43250">MTDTERLRRLLGKPDLAWLLARLRRRLELGQPLAGTVTLSTATPDQRRAVELLLGRRAGRGTSVSVSLDDLDTMLRESGAAPTGLADAVRAVLGDIPDRAGRQAQARAAWSAAHAPLDELVDQRPALRPWREWLDSTGLVRRLTADPTAAASLLADAARVLAALPAAGLALGRLAAAAVGDAHALDDGRPLATLVLSAARVLMGSAPGGGGTAADRRAAWAAVGVHLDELSSSVLCVGLPGGTGSATARILALAGEAGEPSLLTLRQLRPGLGVGDRLVWLCENPIVVATAADELGPRCPPLVCLNGQPSTAVTRLLGFLAEEGARFTYHGDFDWGGLRIANTLAGHIPWRPWRFDAPAYQQALARVPGAGILTGRPVSASWDPDLAPAMSHAGRQVEEELLLPDLIADLAAAR</sequence>
<evidence type="ECO:0000313" key="3">
    <source>
        <dbReference type="EMBL" id="SDD73528.1"/>
    </source>
</evidence>
<evidence type="ECO:0000313" key="4">
    <source>
        <dbReference type="Proteomes" id="UP000199501"/>
    </source>
</evidence>
<accession>A0A1G6X5X5</accession>
<reference evidence="4" key="1">
    <citation type="submission" date="2016-10" db="EMBL/GenBank/DDBJ databases">
        <authorList>
            <person name="Varghese N."/>
            <person name="Submissions S."/>
        </authorList>
    </citation>
    <scope>NUCLEOTIDE SEQUENCE [LARGE SCALE GENOMIC DNA]</scope>
    <source>
        <strain evidence="4">IBRC-M 10403</strain>
    </source>
</reference>
<feature type="domain" description="Conserved hypothetical protein CHP02679 N terminus" evidence="2">
    <location>
        <begin position="34"/>
        <end position="240"/>
    </location>
</feature>
<dbReference type="InterPro" id="IPR013495">
    <property type="entry name" value="CHP02679"/>
</dbReference>
<dbReference type="AlphaFoldDB" id="A0A1G6X5X5"/>